<dbReference type="STRING" id="1469647.BC351_30425"/>
<accession>A0A1V4HI07</accession>
<evidence type="ECO:0000313" key="1">
    <source>
        <dbReference type="EMBL" id="OPH54768.1"/>
    </source>
</evidence>
<proteinExistence type="predicted"/>
<evidence type="ECO:0000313" key="2">
    <source>
        <dbReference type="Proteomes" id="UP000190626"/>
    </source>
</evidence>
<evidence type="ECO:0008006" key="3">
    <source>
        <dbReference type="Google" id="ProtNLM"/>
    </source>
</evidence>
<dbReference type="EMBL" id="MBTG01000020">
    <property type="protein sequence ID" value="OPH54768.1"/>
    <property type="molecule type" value="Genomic_DNA"/>
</dbReference>
<keyword evidence="2" id="KW-1185">Reference proteome</keyword>
<gene>
    <name evidence="1" type="ORF">BC351_30425</name>
</gene>
<sequence>MLVEQRINRDWTKTLSSAASTIYGSISYTDKKSFSLIDVMGITGHAFRLNIDPIEVNVAGPTSFPGGYIFRRNLCNLGFTSNMGEASVPVSPDMLEKTIALIQRSIDKGYPAIAFDLFTPEFGLIYGYDDDKQLFYAKDVSQDGTLSYAQFGQPKIPVLFLITIEDSLAHSKYEILRMSLDMIVDHARGREWAHMFKDRYAQGLKGYEAWIEAMEKRSADEFGNAYNAAVAADAREFAAEYLREMAVKWDGSNVVERNVRAHAAEAAAHYAVVAEALSELRDMFPFPEGGTPKEPATADRAIDLLLQAKESETKGIEVLEKLLNFMKAYHSDIWVH</sequence>
<reference evidence="2" key="1">
    <citation type="submission" date="2016-07" db="EMBL/GenBank/DDBJ databases">
        <authorList>
            <person name="Florea S."/>
            <person name="Webb J.S."/>
            <person name="Jaromczyk J."/>
            <person name="Schardl C.L."/>
        </authorList>
    </citation>
    <scope>NUCLEOTIDE SEQUENCE [LARGE SCALE GENOMIC DNA]</scope>
    <source>
        <strain evidence="2">CY1</strain>
    </source>
</reference>
<dbReference type="AlphaFoldDB" id="A0A1V4HI07"/>
<dbReference type="Proteomes" id="UP000190626">
    <property type="component" value="Unassembled WGS sequence"/>
</dbReference>
<protein>
    <recommendedName>
        <fullName evidence="3">BtrH N-terminal domain-containing protein</fullName>
    </recommendedName>
</protein>
<name>A0A1V4HI07_9BACL</name>
<organism evidence="1 2">
    <name type="scientific">Paenibacillus ferrarius</name>
    <dbReference type="NCBI Taxonomy" id="1469647"/>
    <lineage>
        <taxon>Bacteria</taxon>
        <taxon>Bacillati</taxon>
        <taxon>Bacillota</taxon>
        <taxon>Bacilli</taxon>
        <taxon>Bacillales</taxon>
        <taxon>Paenibacillaceae</taxon>
        <taxon>Paenibacillus</taxon>
    </lineage>
</organism>
<comment type="caution">
    <text evidence="1">The sequence shown here is derived from an EMBL/GenBank/DDBJ whole genome shotgun (WGS) entry which is preliminary data.</text>
</comment>
<dbReference type="OrthoDB" id="2960956at2"/>